<dbReference type="Pfam" id="PF13460">
    <property type="entry name" value="NAD_binding_10"/>
    <property type="match status" value="1"/>
</dbReference>
<dbReference type="Gene3D" id="3.40.50.720">
    <property type="entry name" value="NAD(P)-binding Rossmann-like Domain"/>
    <property type="match status" value="1"/>
</dbReference>
<organism evidence="2 3">
    <name type="scientific">Sandaracinobacter neustonicus</name>
    <dbReference type="NCBI Taxonomy" id="1715348"/>
    <lineage>
        <taxon>Bacteria</taxon>
        <taxon>Pseudomonadati</taxon>
        <taxon>Pseudomonadota</taxon>
        <taxon>Alphaproteobacteria</taxon>
        <taxon>Sphingomonadales</taxon>
        <taxon>Sphingosinicellaceae</taxon>
        <taxon>Sandaracinobacter</taxon>
    </lineage>
</organism>
<keyword evidence="3" id="KW-1185">Reference proteome</keyword>
<name>A0A501XHN4_9SPHN</name>
<protein>
    <submittedName>
        <fullName evidence="2">SDR family oxidoreductase</fullName>
    </submittedName>
</protein>
<gene>
    <name evidence="2" type="ORF">FJQ54_11560</name>
</gene>
<evidence type="ECO:0000313" key="2">
    <source>
        <dbReference type="EMBL" id="TPE60050.1"/>
    </source>
</evidence>
<dbReference type="PANTHER" id="PTHR47129">
    <property type="entry name" value="QUINONE OXIDOREDUCTASE 2"/>
    <property type="match status" value="1"/>
</dbReference>
<comment type="caution">
    <text evidence="2">The sequence shown here is derived from an EMBL/GenBank/DDBJ whole genome shotgun (WGS) entry which is preliminary data.</text>
</comment>
<dbReference type="PANTHER" id="PTHR47129:SF1">
    <property type="entry name" value="NMRA-LIKE DOMAIN-CONTAINING PROTEIN"/>
    <property type="match status" value="1"/>
</dbReference>
<sequence length="290" mass="29419">MTSSPKYAVTGASGELGRLIVPALAARVGAANVVAIVRDPARATGLFPAGVAVRSGDYEKPETLPATLAGVERLLLISSNALGSRVAQHRNVIEAAKAAGVAHIAYTSVLNADRSALELAEEHRQTEALLAASGLNVSLLRNGWYSENYTAGIPAALANGTLYGAAGEGRIASAPRADYAEAAAVALAGDESALTVHELAGDSAYTLGEFAAELSSQTGRDIPYVNLPQADYQGALIGAGLPVPLAELLADSDAGAANGALFDDGHALSKLIGRATVPIAQSIATALKTK</sequence>
<dbReference type="AlphaFoldDB" id="A0A501XHN4"/>
<accession>A0A501XHN4</accession>
<dbReference type="InterPro" id="IPR016040">
    <property type="entry name" value="NAD(P)-bd_dom"/>
</dbReference>
<dbReference type="Gene3D" id="3.90.25.10">
    <property type="entry name" value="UDP-galactose 4-epimerase, domain 1"/>
    <property type="match status" value="1"/>
</dbReference>
<dbReference type="OrthoDB" id="7771794at2"/>
<dbReference type="RefSeq" id="WP_140928576.1">
    <property type="nucleotide sequence ID" value="NZ_VFSU01000028.1"/>
</dbReference>
<dbReference type="SUPFAM" id="SSF51735">
    <property type="entry name" value="NAD(P)-binding Rossmann-fold domains"/>
    <property type="match status" value="1"/>
</dbReference>
<proteinExistence type="predicted"/>
<dbReference type="InterPro" id="IPR052718">
    <property type="entry name" value="NmrA-type_oxidoreductase"/>
</dbReference>
<feature type="domain" description="NAD(P)-binding" evidence="1">
    <location>
        <begin position="11"/>
        <end position="187"/>
    </location>
</feature>
<evidence type="ECO:0000313" key="3">
    <source>
        <dbReference type="Proteomes" id="UP000319897"/>
    </source>
</evidence>
<evidence type="ECO:0000259" key="1">
    <source>
        <dbReference type="Pfam" id="PF13460"/>
    </source>
</evidence>
<reference evidence="2 3" key="1">
    <citation type="submission" date="2019-06" db="EMBL/GenBank/DDBJ databases">
        <authorList>
            <person name="Lee I."/>
            <person name="Jang G.I."/>
            <person name="Hwang C.Y."/>
        </authorList>
    </citation>
    <scope>NUCLEOTIDE SEQUENCE [LARGE SCALE GENOMIC DNA]</scope>
    <source>
        <strain evidence="2 3">PAMC 28131</strain>
    </source>
</reference>
<dbReference type="EMBL" id="VFSU01000028">
    <property type="protein sequence ID" value="TPE60050.1"/>
    <property type="molecule type" value="Genomic_DNA"/>
</dbReference>
<dbReference type="CDD" id="cd05269">
    <property type="entry name" value="TMR_SDR_a"/>
    <property type="match status" value="1"/>
</dbReference>
<dbReference type="InterPro" id="IPR036291">
    <property type="entry name" value="NAD(P)-bd_dom_sf"/>
</dbReference>
<dbReference type="Proteomes" id="UP000319897">
    <property type="component" value="Unassembled WGS sequence"/>
</dbReference>